<evidence type="ECO:0000256" key="5">
    <source>
        <dbReference type="RuleBase" id="RU363050"/>
    </source>
</evidence>
<dbReference type="GO" id="GO:0000922">
    <property type="term" value="C:spindle pole"/>
    <property type="evidence" value="ECO:0007669"/>
    <property type="project" value="InterPro"/>
</dbReference>
<dbReference type="EMBL" id="JH767564">
    <property type="protein sequence ID" value="EON63600.1"/>
    <property type="molecule type" value="Genomic_DNA"/>
</dbReference>
<evidence type="ECO:0000259" key="8">
    <source>
        <dbReference type="Pfam" id="PF17681"/>
    </source>
</evidence>
<keyword evidence="3 5" id="KW-0493">Microtubule</keyword>
<keyword evidence="2 5" id="KW-0963">Cytoplasm</keyword>
<dbReference type="GO" id="GO:0051011">
    <property type="term" value="F:microtubule minus-end binding"/>
    <property type="evidence" value="ECO:0007669"/>
    <property type="project" value="TreeGrafter"/>
</dbReference>
<dbReference type="Proteomes" id="UP000016924">
    <property type="component" value="Unassembled WGS sequence"/>
</dbReference>
<dbReference type="GO" id="GO:0043015">
    <property type="term" value="F:gamma-tubulin binding"/>
    <property type="evidence" value="ECO:0007669"/>
    <property type="project" value="InterPro"/>
</dbReference>
<evidence type="ECO:0000313" key="9">
    <source>
        <dbReference type="EMBL" id="EON63600.1"/>
    </source>
</evidence>
<evidence type="ECO:0000256" key="4">
    <source>
        <dbReference type="ARBA" id="ARBA00023212"/>
    </source>
</evidence>
<keyword evidence="10" id="KW-1185">Reference proteome</keyword>
<dbReference type="OrthoDB" id="775571at2759"/>
<accession>R7YNX1</accession>
<evidence type="ECO:0000256" key="2">
    <source>
        <dbReference type="ARBA" id="ARBA00022490"/>
    </source>
</evidence>
<evidence type="ECO:0000313" key="10">
    <source>
        <dbReference type="Proteomes" id="UP000016924"/>
    </source>
</evidence>
<evidence type="ECO:0000256" key="6">
    <source>
        <dbReference type="SAM" id="MobiDB-lite"/>
    </source>
</evidence>
<dbReference type="PANTHER" id="PTHR19302:SF70">
    <property type="entry name" value="GAMMA-TUBULIN COMPLEX COMPONENT 6"/>
    <property type="match status" value="1"/>
</dbReference>
<evidence type="ECO:0000259" key="7">
    <source>
        <dbReference type="Pfam" id="PF04130"/>
    </source>
</evidence>
<dbReference type="STRING" id="1168221.R7YNX1"/>
<name>R7YNX1_CONA1</name>
<dbReference type="InterPro" id="IPR042241">
    <property type="entry name" value="GCP_C_sf"/>
</dbReference>
<dbReference type="GO" id="GO:0005816">
    <property type="term" value="C:spindle pole body"/>
    <property type="evidence" value="ECO:0007669"/>
    <property type="project" value="UniProtKB-ARBA"/>
</dbReference>
<reference evidence="10" key="1">
    <citation type="submission" date="2012-06" db="EMBL/GenBank/DDBJ databases">
        <title>The genome sequence of Coniosporium apollinis CBS 100218.</title>
        <authorList>
            <consortium name="The Broad Institute Genome Sequencing Platform"/>
            <person name="Cuomo C."/>
            <person name="Gorbushina A."/>
            <person name="Noack S."/>
            <person name="Walker B."/>
            <person name="Young S.K."/>
            <person name="Zeng Q."/>
            <person name="Gargeya S."/>
            <person name="Fitzgerald M."/>
            <person name="Haas B."/>
            <person name="Abouelleil A."/>
            <person name="Alvarado L."/>
            <person name="Arachchi H.M."/>
            <person name="Berlin A.M."/>
            <person name="Chapman S.B."/>
            <person name="Goldberg J."/>
            <person name="Griggs A."/>
            <person name="Gujja S."/>
            <person name="Hansen M."/>
            <person name="Howarth C."/>
            <person name="Imamovic A."/>
            <person name="Larimer J."/>
            <person name="McCowan C."/>
            <person name="Montmayeur A."/>
            <person name="Murphy C."/>
            <person name="Neiman D."/>
            <person name="Pearson M."/>
            <person name="Priest M."/>
            <person name="Roberts A."/>
            <person name="Saif S."/>
            <person name="Shea T."/>
            <person name="Sisk P."/>
            <person name="Sykes S."/>
            <person name="Wortman J."/>
            <person name="Nusbaum C."/>
            <person name="Birren B."/>
        </authorList>
    </citation>
    <scope>NUCLEOTIDE SEQUENCE [LARGE SCALE GENOMIC DNA]</scope>
    <source>
        <strain evidence="10">CBS 100218</strain>
    </source>
</reference>
<comment type="similarity">
    <text evidence="1 5">Belongs to the TUBGCP family.</text>
</comment>
<dbReference type="eggNOG" id="KOG2000">
    <property type="taxonomic scope" value="Eukaryota"/>
</dbReference>
<organism evidence="9 10">
    <name type="scientific">Coniosporium apollinis (strain CBS 100218)</name>
    <name type="common">Rock-inhabiting black yeast</name>
    <dbReference type="NCBI Taxonomy" id="1168221"/>
    <lineage>
        <taxon>Eukaryota</taxon>
        <taxon>Fungi</taxon>
        <taxon>Dikarya</taxon>
        <taxon>Ascomycota</taxon>
        <taxon>Pezizomycotina</taxon>
        <taxon>Dothideomycetes</taxon>
        <taxon>Dothideomycetes incertae sedis</taxon>
        <taxon>Coniosporium</taxon>
    </lineage>
</organism>
<evidence type="ECO:0000256" key="1">
    <source>
        <dbReference type="ARBA" id="ARBA00010337"/>
    </source>
</evidence>
<feature type="domain" description="Gamma tubulin complex component C-terminal" evidence="7">
    <location>
        <begin position="574"/>
        <end position="931"/>
    </location>
</feature>
<dbReference type="HOGENOM" id="CLU_006331_0_0_1"/>
<dbReference type="Gene3D" id="1.20.120.1900">
    <property type="entry name" value="Gamma-tubulin complex, C-terminal domain"/>
    <property type="match status" value="1"/>
</dbReference>
<dbReference type="InterPro" id="IPR041470">
    <property type="entry name" value="GCP_N"/>
</dbReference>
<dbReference type="Pfam" id="PF04130">
    <property type="entry name" value="GCP_C_terminal"/>
    <property type="match status" value="1"/>
</dbReference>
<comment type="subcellular location">
    <subcellularLocation>
        <location evidence="5">Cytoplasm</location>
        <location evidence="5">Cytoskeleton</location>
        <location evidence="5">Microtubule organizing center</location>
    </subcellularLocation>
</comment>
<dbReference type="OMA" id="DYCFHVG"/>
<dbReference type="GO" id="GO:0007020">
    <property type="term" value="P:microtubule nucleation"/>
    <property type="evidence" value="ECO:0007669"/>
    <property type="project" value="InterPro"/>
</dbReference>
<dbReference type="GO" id="GO:0051225">
    <property type="term" value="P:spindle assembly"/>
    <property type="evidence" value="ECO:0007669"/>
    <property type="project" value="TreeGrafter"/>
</dbReference>
<dbReference type="GO" id="GO:0000278">
    <property type="term" value="P:mitotic cell cycle"/>
    <property type="evidence" value="ECO:0007669"/>
    <property type="project" value="TreeGrafter"/>
</dbReference>
<dbReference type="GO" id="GO:0051321">
    <property type="term" value="P:meiotic cell cycle"/>
    <property type="evidence" value="ECO:0007669"/>
    <property type="project" value="TreeGrafter"/>
</dbReference>
<sequence>MENGDAFTIPQIWGPLLVAEEEPLHEAGLFPLPELDVSSVKLDNPYAPTKGLDYDLRLPHLESFRFGPLEELEVTDTSVVSSTAEQPALSTVEQVDIWTIPSDLLPSGQDAPFITWEAFDQSSLQEPRSAYVSEAGPGAFDGGLHRRSVGGVSRFGNALPSDLLLASLHHLGMGRGSTLFSYDTKTRSFTPALEDIRTVGYSLASAQSSIACFVQMGNVVKYLQDFVHNSYAGATTVPARTALASAISTILTALDAHTSSNSQSARSLLQLHSLFERPQRLVTHLQQTVTSLESACTNAEFVSRLYCRAQDVEQQPEWLRQCMLQLLTRVSEPWLELVSEWTGLLSNSAPTDQSASLVEPEEASFGLAGDQTASGYNFNAKMMPDFVSEEDRRMVFETGESLCFIKKHHPDHPLANLGAFNIKAPALEWKHEWRDIEAVAEKAKEYERRLLQALQEHRQSTCRTVRQRHIAVEDAVNLQDSGQNHEQVHHAHVADLAALFDQPPRPSFDTWPDELRKVLANALDSNDTAQACKSSTFAPPLSITPLLSLSPLLATQARVVNSESLRLLFRAHGLRLHLSLQRQYHLFGDGMFVTRLSSTLFSPELATAERHRGIIRTGAPMGLKLGNRKTWPPASSELRLALMGVLSDCHHASALQSNSRRGQPKSASRGPMAADRAPTELPGNLSFAVRTLSAEDADKCMDPQSLYALDFLRLQYTPPEPLKEVITAAVLERYDQIFKLLLRLLRMLFVVAHLPRDIPSPTAKMFRNEAHYFVTAVSTYFFDTGITELCSGFSAYLDDIERRLQREDDNGKIGQLVTGGPESLRIRHEQFLDQMLFALLLRKRQAQVMVLLEEIMEAILRFERLVQERLEGWREVVEQLYAGFRAKIGVFLTVCRGLVGRKGYGKRRAAESGEQNTIERLVLLLDISGYYATANERPP</sequence>
<dbReference type="InterPro" id="IPR040457">
    <property type="entry name" value="GCP_C"/>
</dbReference>
<dbReference type="RefSeq" id="XP_007778917.1">
    <property type="nucleotide sequence ID" value="XM_007780727.1"/>
</dbReference>
<dbReference type="GO" id="GO:0000930">
    <property type="term" value="C:gamma-tubulin complex"/>
    <property type="evidence" value="ECO:0007669"/>
    <property type="project" value="TreeGrafter"/>
</dbReference>
<proteinExistence type="inferred from homology"/>
<dbReference type="PANTHER" id="PTHR19302">
    <property type="entry name" value="GAMMA TUBULIN COMPLEX PROTEIN"/>
    <property type="match status" value="1"/>
</dbReference>
<gene>
    <name evidence="9" type="ORF">W97_02828</name>
</gene>
<feature type="region of interest" description="Disordered" evidence="6">
    <location>
        <begin position="654"/>
        <end position="680"/>
    </location>
</feature>
<dbReference type="InterPro" id="IPR007259">
    <property type="entry name" value="GCP"/>
</dbReference>
<keyword evidence="4 5" id="KW-0206">Cytoskeleton</keyword>
<protein>
    <recommendedName>
        <fullName evidence="5">Spindle pole body component</fullName>
    </recommendedName>
</protein>
<evidence type="ECO:0000256" key="3">
    <source>
        <dbReference type="ARBA" id="ARBA00022701"/>
    </source>
</evidence>
<dbReference type="GeneID" id="19900139"/>
<dbReference type="GO" id="GO:0031122">
    <property type="term" value="P:cytoplasmic microtubule organization"/>
    <property type="evidence" value="ECO:0007669"/>
    <property type="project" value="TreeGrafter"/>
</dbReference>
<feature type="domain" description="Gamma tubulin complex component protein N-terminal" evidence="8">
    <location>
        <begin position="169"/>
        <end position="429"/>
    </location>
</feature>
<dbReference type="AlphaFoldDB" id="R7YNX1"/>
<dbReference type="GO" id="GO:0005874">
    <property type="term" value="C:microtubule"/>
    <property type="evidence" value="ECO:0007669"/>
    <property type="project" value="UniProtKB-KW"/>
</dbReference>
<dbReference type="Pfam" id="PF17681">
    <property type="entry name" value="GCP_N_terminal"/>
    <property type="match status" value="1"/>
</dbReference>